<comment type="caution">
    <text evidence="11">The sequence shown here is derived from an EMBL/GenBank/DDBJ whole genome shotgun (WGS) entry which is preliminary data.</text>
</comment>
<organism evidence="11 12">
    <name type="scientific">Pseudaquabacterium inlustre</name>
    <dbReference type="NCBI Taxonomy" id="2984192"/>
    <lineage>
        <taxon>Bacteria</taxon>
        <taxon>Pseudomonadati</taxon>
        <taxon>Pseudomonadota</taxon>
        <taxon>Betaproteobacteria</taxon>
        <taxon>Burkholderiales</taxon>
        <taxon>Sphaerotilaceae</taxon>
        <taxon>Pseudaquabacterium</taxon>
    </lineage>
</organism>
<evidence type="ECO:0000256" key="8">
    <source>
        <dbReference type="ARBA" id="ARBA00023136"/>
    </source>
</evidence>
<evidence type="ECO:0000256" key="4">
    <source>
        <dbReference type="ARBA" id="ARBA00022519"/>
    </source>
</evidence>
<evidence type="ECO:0000256" key="5">
    <source>
        <dbReference type="ARBA" id="ARBA00022692"/>
    </source>
</evidence>
<keyword evidence="2" id="KW-0813">Transport</keyword>
<accession>A0ABU9CS64</accession>
<evidence type="ECO:0000256" key="7">
    <source>
        <dbReference type="ARBA" id="ARBA00022989"/>
    </source>
</evidence>
<keyword evidence="8" id="KW-0472">Membrane</keyword>
<evidence type="ECO:0000313" key="12">
    <source>
        <dbReference type="Proteomes" id="UP001365405"/>
    </source>
</evidence>
<feature type="domain" description="Type II secretion system protein GspC N-terminal" evidence="10">
    <location>
        <begin position="63"/>
        <end position="135"/>
    </location>
</feature>
<proteinExistence type="predicted"/>
<dbReference type="Proteomes" id="UP001365405">
    <property type="component" value="Unassembled WGS sequence"/>
</dbReference>
<reference evidence="11 12" key="1">
    <citation type="submission" date="2024-04" db="EMBL/GenBank/DDBJ databases">
        <title>Novel species of the genus Ideonella isolated from streams.</title>
        <authorList>
            <person name="Lu H."/>
        </authorList>
    </citation>
    <scope>NUCLEOTIDE SEQUENCE [LARGE SCALE GENOMIC DNA]</scope>
    <source>
        <strain evidence="11 12">DXS22W</strain>
    </source>
</reference>
<evidence type="ECO:0000256" key="3">
    <source>
        <dbReference type="ARBA" id="ARBA00022475"/>
    </source>
</evidence>
<keyword evidence="3" id="KW-1003">Cell membrane</keyword>
<feature type="compositionally biased region" description="Low complexity" evidence="9">
    <location>
        <begin position="163"/>
        <end position="181"/>
    </location>
</feature>
<protein>
    <submittedName>
        <fullName evidence="11">Type II secretion system protein N</fullName>
    </submittedName>
</protein>
<keyword evidence="6" id="KW-0653">Protein transport</keyword>
<evidence type="ECO:0000256" key="9">
    <source>
        <dbReference type="SAM" id="MobiDB-lite"/>
    </source>
</evidence>
<dbReference type="RefSeq" id="WP_341413139.1">
    <property type="nucleotide sequence ID" value="NZ_JBBUTH010000011.1"/>
</dbReference>
<feature type="compositionally biased region" description="Low complexity" evidence="9">
    <location>
        <begin position="191"/>
        <end position="222"/>
    </location>
</feature>
<dbReference type="Pfam" id="PF11356">
    <property type="entry name" value="T2SSC"/>
    <property type="match status" value="1"/>
</dbReference>
<keyword evidence="7" id="KW-1133">Transmembrane helix</keyword>
<sequence length="237" mass="23007">MVTRLLSLLVWAAVGVSALAWGLKFWARGTPVPPGASLAQPAAPAGMDLSRVLGVPAPKPVAEAAPVAADSRFRLLGLAAPGAGQSGGLALIAVDGKPARTWRVGSEVEPGLRLLSVSHRRAELGAAGAAPSLTLELPPLAAAQRGRPADALGVAVPQPGLPPVAGLPGQPGAPAGLPVVPMGASPGGMPGTPNAQARAAAAAAAGGQLAVPGAPVAGGEAPMSAPPDGENVNPQQR</sequence>
<evidence type="ECO:0000259" key="10">
    <source>
        <dbReference type="Pfam" id="PF11356"/>
    </source>
</evidence>
<comment type="subcellular location">
    <subcellularLocation>
        <location evidence="1">Cell inner membrane</location>
    </subcellularLocation>
</comment>
<keyword evidence="4" id="KW-0997">Cell inner membrane</keyword>
<evidence type="ECO:0000256" key="2">
    <source>
        <dbReference type="ARBA" id="ARBA00022448"/>
    </source>
</evidence>
<dbReference type="EMBL" id="JBBUTH010000011">
    <property type="protein sequence ID" value="MEK8053402.1"/>
    <property type="molecule type" value="Genomic_DNA"/>
</dbReference>
<evidence type="ECO:0000313" key="11">
    <source>
        <dbReference type="EMBL" id="MEK8053402.1"/>
    </source>
</evidence>
<keyword evidence="5" id="KW-0812">Transmembrane</keyword>
<evidence type="ECO:0000256" key="1">
    <source>
        <dbReference type="ARBA" id="ARBA00004533"/>
    </source>
</evidence>
<dbReference type="InterPro" id="IPR024961">
    <property type="entry name" value="T2SS_GspC_N"/>
</dbReference>
<gene>
    <name evidence="11" type="ORF">AACH10_24305</name>
</gene>
<name>A0ABU9CS64_9BURK</name>
<evidence type="ECO:0000256" key="6">
    <source>
        <dbReference type="ARBA" id="ARBA00022927"/>
    </source>
</evidence>
<keyword evidence="12" id="KW-1185">Reference proteome</keyword>
<feature type="region of interest" description="Disordered" evidence="9">
    <location>
        <begin position="163"/>
        <end position="237"/>
    </location>
</feature>